<name>A0A5B7IRX1_PORTR</name>
<organism evidence="1 2">
    <name type="scientific">Portunus trituberculatus</name>
    <name type="common">Swimming crab</name>
    <name type="synonym">Neptunus trituberculatus</name>
    <dbReference type="NCBI Taxonomy" id="210409"/>
    <lineage>
        <taxon>Eukaryota</taxon>
        <taxon>Metazoa</taxon>
        <taxon>Ecdysozoa</taxon>
        <taxon>Arthropoda</taxon>
        <taxon>Crustacea</taxon>
        <taxon>Multicrustacea</taxon>
        <taxon>Malacostraca</taxon>
        <taxon>Eumalacostraca</taxon>
        <taxon>Eucarida</taxon>
        <taxon>Decapoda</taxon>
        <taxon>Pleocyemata</taxon>
        <taxon>Brachyura</taxon>
        <taxon>Eubrachyura</taxon>
        <taxon>Portunoidea</taxon>
        <taxon>Portunidae</taxon>
        <taxon>Portuninae</taxon>
        <taxon>Portunus</taxon>
    </lineage>
</organism>
<dbReference type="Proteomes" id="UP000324222">
    <property type="component" value="Unassembled WGS sequence"/>
</dbReference>
<sequence>MKKKLYSASLRVFPRTNKYDTVFSEALSIVIFYSPHSARCHFPSLLLLSFYRPVQHPPLAILHSSRPFPEAPECPSYTTTTTTTGPASPCLTSIKVNAGGSSTNARPNIKKSVLSDFNAPSNGALSRFIEIG</sequence>
<accession>A0A5B7IRX1</accession>
<gene>
    <name evidence="1" type="ORF">E2C01_078137</name>
</gene>
<proteinExistence type="predicted"/>
<protein>
    <submittedName>
        <fullName evidence="1">Uncharacterized protein</fullName>
    </submittedName>
</protein>
<evidence type="ECO:0000313" key="2">
    <source>
        <dbReference type="Proteomes" id="UP000324222"/>
    </source>
</evidence>
<dbReference type="AlphaFoldDB" id="A0A5B7IRX1"/>
<dbReference type="EMBL" id="VSRR010062515">
    <property type="protein sequence ID" value="MPC83428.1"/>
    <property type="molecule type" value="Genomic_DNA"/>
</dbReference>
<comment type="caution">
    <text evidence="1">The sequence shown here is derived from an EMBL/GenBank/DDBJ whole genome shotgun (WGS) entry which is preliminary data.</text>
</comment>
<keyword evidence="2" id="KW-1185">Reference proteome</keyword>
<reference evidence="1 2" key="1">
    <citation type="submission" date="2019-05" db="EMBL/GenBank/DDBJ databases">
        <title>Another draft genome of Portunus trituberculatus and its Hox gene families provides insights of decapod evolution.</title>
        <authorList>
            <person name="Jeong J.-H."/>
            <person name="Song I."/>
            <person name="Kim S."/>
            <person name="Choi T."/>
            <person name="Kim D."/>
            <person name="Ryu S."/>
            <person name="Kim W."/>
        </authorList>
    </citation>
    <scope>NUCLEOTIDE SEQUENCE [LARGE SCALE GENOMIC DNA]</scope>
    <source>
        <tissue evidence="1">Muscle</tissue>
    </source>
</reference>
<evidence type="ECO:0000313" key="1">
    <source>
        <dbReference type="EMBL" id="MPC83428.1"/>
    </source>
</evidence>